<reference evidence="3" key="1">
    <citation type="submission" date="2016-10" db="EMBL/GenBank/DDBJ databases">
        <authorList>
            <person name="Varghese N."/>
            <person name="Submissions S."/>
        </authorList>
    </citation>
    <scope>NUCLEOTIDE SEQUENCE [LARGE SCALE GENOMIC DNA]</scope>
    <source>
        <strain evidence="3">DSM 22619</strain>
    </source>
</reference>
<evidence type="ECO:0000259" key="1">
    <source>
        <dbReference type="Pfam" id="PF07969"/>
    </source>
</evidence>
<dbReference type="InterPro" id="IPR033932">
    <property type="entry name" value="YtcJ-like"/>
</dbReference>
<dbReference type="STRING" id="604330.SAMN04489857_2093"/>
<proteinExistence type="predicted"/>
<dbReference type="Gene3D" id="3.20.20.140">
    <property type="entry name" value="Metal-dependent hydrolases"/>
    <property type="match status" value="1"/>
</dbReference>
<evidence type="ECO:0000313" key="3">
    <source>
        <dbReference type="Proteomes" id="UP000198528"/>
    </source>
</evidence>
<organism evidence="2 3">
    <name type="scientific">Parafannyhessea umbonata</name>
    <dbReference type="NCBI Taxonomy" id="604330"/>
    <lineage>
        <taxon>Bacteria</taxon>
        <taxon>Bacillati</taxon>
        <taxon>Actinomycetota</taxon>
        <taxon>Coriobacteriia</taxon>
        <taxon>Coriobacteriales</taxon>
        <taxon>Atopobiaceae</taxon>
        <taxon>Parafannyhessea</taxon>
    </lineage>
</organism>
<dbReference type="InterPro" id="IPR013108">
    <property type="entry name" value="Amidohydro_3"/>
</dbReference>
<dbReference type="PANTHER" id="PTHR22642:SF2">
    <property type="entry name" value="PROTEIN LONG AFTER FAR-RED 3"/>
    <property type="match status" value="1"/>
</dbReference>
<keyword evidence="3" id="KW-1185">Reference proteome</keyword>
<dbReference type="Pfam" id="PF07969">
    <property type="entry name" value="Amidohydro_3"/>
    <property type="match status" value="1"/>
</dbReference>
<dbReference type="AlphaFoldDB" id="A0A1G6LH20"/>
<dbReference type="SUPFAM" id="SSF51556">
    <property type="entry name" value="Metallo-dependent hydrolases"/>
    <property type="match status" value="1"/>
</dbReference>
<dbReference type="Proteomes" id="UP000198528">
    <property type="component" value="Unassembled WGS sequence"/>
</dbReference>
<dbReference type="PANTHER" id="PTHR22642">
    <property type="entry name" value="IMIDAZOLONEPROPIONASE"/>
    <property type="match status" value="1"/>
</dbReference>
<dbReference type="EMBL" id="FMZL01000014">
    <property type="protein sequence ID" value="SDC42531.1"/>
    <property type="molecule type" value="Genomic_DNA"/>
</dbReference>
<dbReference type="RefSeq" id="WP_090846808.1">
    <property type="nucleotide sequence ID" value="NZ_FMZL01000014.1"/>
</dbReference>
<dbReference type="Gene3D" id="3.10.310.70">
    <property type="match status" value="1"/>
</dbReference>
<accession>A0A1G6LH20</accession>
<dbReference type="CDD" id="cd01300">
    <property type="entry name" value="YtcJ_like"/>
    <property type="match status" value="1"/>
</dbReference>
<feature type="domain" description="Amidohydrolase 3" evidence="1">
    <location>
        <begin position="54"/>
        <end position="538"/>
    </location>
</feature>
<name>A0A1G6LH20_9ACTN</name>
<sequence>MGSLSVVMSNHVFLGQGSPDVRAALVIEGDTIRAVASPEHLAHVVPEGTPVRDFGDAFICPGFHDAHQHVFHTSLFRSDLALSYAGTSEKDCVRRLREFAARHPGDGWLLGQGFRSALWDPPVPPTRASLDEAFPDRPVCMYEGDLHTLWVNTRGLAELGITDDTVPPAGGFFDRDADGHLTGVIHEAAGMYYVSKVFASLPRQGVLDAYRDYFQMSLSQGITSVCDMALCAIPGTDFVYDDIYRELLGAGQIPMRVHLYPQNVGTFERVESLQAEFRGKMVQVPGTKQFFDGISSAHTAWLHEPYANPYFPGDCGRPTVDAEVMRSYVMEAARRGIATRIHTIGDRAVSTAIDIFAEARRAYGRPRHGMNAIEHIENLTPADVEAMARIDLVASVQPQHVVIDVTQPERDLGPKRAAFMWPFASYARAGVTMAFGTDSPCVPDSAMQVLSCAVTREVPQTNQPAGGWLPQERISMPRAIDAYTRGSARLVGREHELGTLAAGKLADFVVLDTNLVTADPERIQDVATVATYVGGAPVWEA</sequence>
<dbReference type="InterPro" id="IPR032466">
    <property type="entry name" value="Metal_Hydrolase"/>
</dbReference>
<evidence type="ECO:0000313" key="2">
    <source>
        <dbReference type="EMBL" id="SDC42531.1"/>
    </source>
</evidence>
<protein>
    <recommendedName>
        <fullName evidence="1">Amidohydrolase 3 domain-containing protein</fullName>
    </recommendedName>
</protein>
<dbReference type="Gene3D" id="2.30.40.10">
    <property type="entry name" value="Urease, subunit C, domain 1"/>
    <property type="match status" value="1"/>
</dbReference>
<dbReference type="InterPro" id="IPR011059">
    <property type="entry name" value="Metal-dep_hydrolase_composite"/>
</dbReference>
<gene>
    <name evidence="2" type="ORF">SAMN04487824_11419</name>
</gene>
<dbReference type="SUPFAM" id="SSF51338">
    <property type="entry name" value="Composite domain of metallo-dependent hydrolases"/>
    <property type="match status" value="1"/>
</dbReference>
<dbReference type="GO" id="GO:0016810">
    <property type="term" value="F:hydrolase activity, acting on carbon-nitrogen (but not peptide) bonds"/>
    <property type="evidence" value="ECO:0007669"/>
    <property type="project" value="InterPro"/>
</dbReference>